<evidence type="ECO:0000256" key="1">
    <source>
        <dbReference type="SAM" id="MobiDB-lite"/>
    </source>
</evidence>
<dbReference type="InterPro" id="IPR049227">
    <property type="entry name" value="DUF6824"/>
</dbReference>
<comment type="caution">
    <text evidence="3">The sequence shown here is derived from an EMBL/GenBank/DDBJ whole genome shotgun (WGS) entry which is preliminary data.</text>
</comment>
<evidence type="ECO:0000259" key="2">
    <source>
        <dbReference type="SMART" id="SM00225"/>
    </source>
</evidence>
<evidence type="ECO:0000313" key="4">
    <source>
        <dbReference type="Proteomes" id="UP000693970"/>
    </source>
</evidence>
<dbReference type="GO" id="GO:0051260">
    <property type="term" value="P:protein homooligomerization"/>
    <property type="evidence" value="ECO:0007669"/>
    <property type="project" value="InterPro"/>
</dbReference>
<proteinExistence type="predicted"/>
<dbReference type="Pfam" id="PF20710">
    <property type="entry name" value="DUF6824"/>
    <property type="match status" value="1"/>
</dbReference>
<reference evidence="3" key="2">
    <citation type="submission" date="2021-04" db="EMBL/GenBank/DDBJ databases">
        <authorList>
            <person name="Podell S."/>
        </authorList>
    </citation>
    <scope>NUCLEOTIDE SEQUENCE</scope>
    <source>
        <strain evidence="3">Hildebrandi</strain>
    </source>
</reference>
<dbReference type="PANTHER" id="PTHR14499:SF136">
    <property type="entry name" value="GH08630P"/>
    <property type="match status" value="1"/>
</dbReference>
<dbReference type="SMART" id="SM00225">
    <property type="entry name" value="BTB"/>
    <property type="match status" value="1"/>
</dbReference>
<reference evidence="3" key="1">
    <citation type="journal article" date="2021" name="Sci. Rep.">
        <title>Diploid genomic architecture of Nitzschia inconspicua, an elite biomass production diatom.</title>
        <authorList>
            <person name="Oliver A."/>
            <person name="Podell S."/>
            <person name="Pinowska A."/>
            <person name="Traller J.C."/>
            <person name="Smith S.R."/>
            <person name="McClure R."/>
            <person name="Beliaev A."/>
            <person name="Bohutskyi P."/>
            <person name="Hill E.A."/>
            <person name="Rabines A."/>
            <person name="Zheng H."/>
            <person name="Allen L.Z."/>
            <person name="Kuo A."/>
            <person name="Grigoriev I.V."/>
            <person name="Allen A.E."/>
            <person name="Hazlebeck D."/>
            <person name="Allen E.E."/>
        </authorList>
    </citation>
    <scope>NUCLEOTIDE SEQUENCE</scope>
    <source>
        <strain evidence="3">Hildebrandi</strain>
    </source>
</reference>
<protein>
    <submittedName>
        <fullName evidence="3">BTB/POZ domain containing protein</fullName>
    </submittedName>
</protein>
<feature type="compositionally biased region" description="Polar residues" evidence="1">
    <location>
        <begin position="313"/>
        <end position="326"/>
    </location>
</feature>
<feature type="region of interest" description="Disordered" evidence="1">
    <location>
        <begin position="273"/>
        <end position="335"/>
    </location>
</feature>
<dbReference type="EMBL" id="JAGRRH010000003">
    <property type="protein sequence ID" value="KAG7372251.1"/>
    <property type="molecule type" value="Genomic_DNA"/>
</dbReference>
<keyword evidence="4" id="KW-1185">Reference proteome</keyword>
<feature type="domain" description="BTB" evidence="2">
    <location>
        <begin position="5"/>
        <end position="109"/>
    </location>
</feature>
<accession>A0A9K3Q6C0</accession>
<dbReference type="InterPro" id="IPR000210">
    <property type="entry name" value="BTB/POZ_dom"/>
</dbReference>
<evidence type="ECO:0000313" key="3">
    <source>
        <dbReference type="EMBL" id="KAG7372251.1"/>
    </source>
</evidence>
<dbReference type="OrthoDB" id="37786at2759"/>
<dbReference type="Pfam" id="PF02214">
    <property type="entry name" value="BTB_2"/>
    <property type="match status" value="1"/>
</dbReference>
<dbReference type="AlphaFoldDB" id="A0A9K3Q6C0"/>
<dbReference type="Proteomes" id="UP000693970">
    <property type="component" value="Unassembled WGS sequence"/>
</dbReference>
<sequence length="739" mass="84950">MSSTATIEFDVGGTPYKVSKSLLEQYPNSMLAAISSKRWKNDQDEEGDDEGAIFIDRNGERFQYILDYMRDSKVYLPLSIPKGQFLTDMEYYGLDVDDNNVMLNVADSKDLFYTLANIRDHFNDQIREAELRYSDVAAEKFACVVAKEFFFKLLDTNQMSSSRYPTVQQPCRVQVPYDEKQSNLRVRLIRKHLRKWGLQATTIDYHKGLYHSKALAGHCIVDVSLLHPAQTNRRMMAPPTSPTPLSPYEKDGQEYGLVPKYVLRKKGTMFNGSGSSGSFVTPMKPRRNGDRLSTSPRATPLKGFISPMPPNTPLDNQSTHSQSTTMKDCDEDDVPRKTPQQINALLQETDALLARRWRVANLVDSPAYENDKRLLLAQEGYKPAKAANRIEEHWKTKLELFGPELVEKKIVLADMTREGKTEVAVEDGFVQILPTRDLGGRAVMFFQYDPALYSKQSKQFRRILFYMMATVLQDEETVKRGITLVVWNTTPKPWFDPFWNAYSKIAAPYQISKLHYCQEVQDVPYSVQERREKETDIRMHQGSLQECLHGLVVSYGIPSHFIPLTFDGQLDRKEHLRWVELRRRIESLTLPRQQNVVLVPAQSDVLLGKRKMSMNGNVIYHQMVAANIEAYHKAEDAGKQKILLEIWTSITERGGRFLLQIENSQIWEKLELQPALHKISQAFDFLCAQYYTTKDCVEGMGSKSKSSPHDEDLFFGWMFDKKRCFNLLHCKGTGDRACW</sequence>
<dbReference type="CDD" id="cd18316">
    <property type="entry name" value="BTB_POZ_KCTD-like"/>
    <property type="match status" value="1"/>
</dbReference>
<dbReference type="PANTHER" id="PTHR14499">
    <property type="entry name" value="POTASSIUM CHANNEL TETRAMERIZATION DOMAIN-CONTAINING"/>
    <property type="match status" value="1"/>
</dbReference>
<organism evidence="3 4">
    <name type="scientific">Nitzschia inconspicua</name>
    <dbReference type="NCBI Taxonomy" id="303405"/>
    <lineage>
        <taxon>Eukaryota</taxon>
        <taxon>Sar</taxon>
        <taxon>Stramenopiles</taxon>
        <taxon>Ochrophyta</taxon>
        <taxon>Bacillariophyta</taxon>
        <taxon>Bacillariophyceae</taxon>
        <taxon>Bacillariophycidae</taxon>
        <taxon>Bacillariales</taxon>
        <taxon>Bacillariaceae</taxon>
        <taxon>Nitzschia</taxon>
    </lineage>
</organism>
<name>A0A9K3Q6C0_9STRA</name>
<dbReference type="InterPro" id="IPR003131">
    <property type="entry name" value="T1-type_BTB"/>
</dbReference>
<gene>
    <name evidence="3" type="ORF">IV203_018394</name>
</gene>